<dbReference type="Gene3D" id="3.40.50.10540">
    <property type="entry name" value="Crotonobetainyl-coa:carnitine coa-transferase, domain 1"/>
    <property type="match status" value="1"/>
</dbReference>
<dbReference type="Proteomes" id="UP000198609">
    <property type="component" value="Unassembled WGS sequence"/>
</dbReference>
<dbReference type="PANTHER" id="PTHR48207">
    <property type="entry name" value="SUCCINATE--HYDROXYMETHYLGLUTARATE COA-TRANSFERASE"/>
    <property type="match status" value="1"/>
</dbReference>
<gene>
    <name evidence="2" type="ORF">SAMN04490356_0823</name>
</gene>
<evidence type="ECO:0000256" key="1">
    <source>
        <dbReference type="ARBA" id="ARBA00022679"/>
    </source>
</evidence>
<evidence type="ECO:0000313" key="3">
    <source>
        <dbReference type="Proteomes" id="UP000198609"/>
    </source>
</evidence>
<keyword evidence="1 2" id="KW-0808">Transferase</keyword>
<proteinExistence type="predicted"/>
<dbReference type="EMBL" id="FNST01000002">
    <property type="protein sequence ID" value="SEB59410.1"/>
    <property type="molecule type" value="Genomic_DNA"/>
</dbReference>
<dbReference type="InterPro" id="IPR023606">
    <property type="entry name" value="CoA-Trfase_III_dom_1_sf"/>
</dbReference>
<dbReference type="SUPFAM" id="SSF89796">
    <property type="entry name" value="CoA-transferase family III (CaiB/BaiF)"/>
    <property type="match status" value="1"/>
</dbReference>
<dbReference type="Pfam" id="PF02515">
    <property type="entry name" value="CoA_transf_3"/>
    <property type="match status" value="1"/>
</dbReference>
<dbReference type="RefSeq" id="WP_093460347.1">
    <property type="nucleotide sequence ID" value="NZ_FNST01000002.1"/>
</dbReference>
<reference evidence="3" key="1">
    <citation type="submission" date="2016-10" db="EMBL/GenBank/DDBJ databases">
        <authorList>
            <person name="Varghese N."/>
            <person name="Submissions S."/>
        </authorList>
    </citation>
    <scope>NUCLEOTIDE SEQUENCE [LARGE SCALE GENOMIC DNA]</scope>
    <source>
        <strain evidence="3">DSM 40318</strain>
    </source>
</reference>
<name>A0A1H4KLM0_STRMJ</name>
<dbReference type="InterPro" id="IPR050483">
    <property type="entry name" value="CoA-transferase_III_domain"/>
</dbReference>
<organism evidence="2 3">
    <name type="scientific">Streptomyces melanosporofaciens</name>
    <dbReference type="NCBI Taxonomy" id="67327"/>
    <lineage>
        <taxon>Bacteria</taxon>
        <taxon>Bacillati</taxon>
        <taxon>Actinomycetota</taxon>
        <taxon>Actinomycetes</taxon>
        <taxon>Kitasatosporales</taxon>
        <taxon>Streptomycetaceae</taxon>
        <taxon>Streptomyces</taxon>
        <taxon>Streptomyces violaceusniger group</taxon>
    </lineage>
</organism>
<dbReference type="GO" id="GO:0008410">
    <property type="term" value="F:CoA-transferase activity"/>
    <property type="evidence" value="ECO:0007669"/>
    <property type="project" value="TreeGrafter"/>
</dbReference>
<dbReference type="PANTHER" id="PTHR48207:SF4">
    <property type="entry name" value="BLL6097 PROTEIN"/>
    <property type="match status" value="1"/>
</dbReference>
<accession>A0A1H4KLM0</accession>
<sequence>MFVLDFGTSTVGTATGRLLSDYGATIIKIESSARPDLFREWVMPGSHVAGTTMSPMFRSNDVGKTGLCMDPKSEGGRRIIHDLIRRADLLVEDFGQVSLPGW</sequence>
<dbReference type="InterPro" id="IPR003673">
    <property type="entry name" value="CoA-Trfase_fam_III"/>
</dbReference>
<evidence type="ECO:0000313" key="2">
    <source>
        <dbReference type="EMBL" id="SEB59410.1"/>
    </source>
</evidence>
<dbReference type="AlphaFoldDB" id="A0A1H4KLM0"/>
<protein>
    <submittedName>
        <fullName evidence="2">CoA-transferase family III</fullName>
    </submittedName>
</protein>
<keyword evidence="3" id="KW-1185">Reference proteome</keyword>